<comment type="caution">
    <text evidence="1">The sequence shown here is derived from an EMBL/GenBank/DDBJ whole genome shotgun (WGS) entry which is preliminary data.</text>
</comment>
<reference evidence="1" key="1">
    <citation type="journal article" date="2019" name="bioRxiv">
        <title>The Genome of the Zebra Mussel, Dreissena polymorpha: A Resource for Invasive Species Research.</title>
        <authorList>
            <person name="McCartney M.A."/>
            <person name="Auch B."/>
            <person name="Kono T."/>
            <person name="Mallez S."/>
            <person name="Zhang Y."/>
            <person name="Obille A."/>
            <person name="Becker A."/>
            <person name="Abrahante J.E."/>
            <person name="Garbe J."/>
            <person name="Badalamenti J.P."/>
            <person name="Herman A."/>
            <person name="Mangelson H."/>
            <person name="Liachko I."/>
            <person name="Sullivan S."/>
            <person name="Sone E.D."/>
            <person name="Koren S."/>
            <person name="Silverstein K.A.T."/>
            <person name="Beckman K.B."/>
            <person name="Gohl D.M."/>
        </authorList>
    </citation>
    <scope>NUCLEOTIDE SEQUENCE</scope>
    <source>
        <strain evidence="1">Duluth1</strain>
        <tissue evidence="1">Whole animal</tissue>
    </source>
</reference>
<proteinExistence type="predicted"/>
<name>A0A9D4K325_DREPO</name>
<keyword evidence="2" id="KW-1185">Reference proteome</keyword>
<dbReference type="AlphaFoldDB" id="A0A9D4K325"/>
<dbReference type="Proteomes" id="UP000828390">
    <property type="component" value="Unassembled WGS sequence"/>
</dbReference>
<reference evidence="1" key="2">
    <citation type="submission" date="2020-11" db="EMBL/GenBank/DDBJ databases">
        <authorList>
            <person name="McCartney M.A."/>
            <person name="Auch B."/>
            <person name="Kono T."/>
            <person name="Mallez S."/>
            <person name="Becker A."/>
            <person name="Gohl D.M."/>
            <person name="Silverstein K.A.T."/>
            <person name="Koren S."/>
            <person name="Bechman K.B."/>
            <person name="Herman A."/>
            <person name="Abrahante J.E."/>
            <person name="Garbe J."/>
        </authorList>
    </citation>
    <scope>NUCLEOTIDE SEQUENCE</scope>
    <source>
        <strain evidence="1">Duluth1</strain>
        <tissue evidence="1">Whole animal</tissue>
    </source>
</reference>
<organism evidence="1 2">
    <name type="scientific">Dreissena polymorpha</name>
    <name type="common">Zebra mussel</name>
    <name type="synonym">Mytilus polymorpha</name>
    <dbReference type="NCBI Taxonomy" id="45954"/>
    <lineage>
        <taxon>Eukaryota</taxon>
        <taxon>Metazoa</taxon>
        <taxon>Spiralia</taxon>
        <taxon>Lophotrochozoa</taxon>
        <taxon>Mollusca</taxon>
        <taxon>Bivalvia</taxon>
        <taxon>Autobranchia</taxon>
        <taxon>Heteroconchia</taxon>
        <taxon>Euheterodonta</taxon>
        <taxon>Imparidentia</taxon>
        <taxon>Neoheterodontei</taxon>
        <taxon>Myida</taxon>
        <taxon>Dreissenoidea</taxon>
        <taxon>Dreissenidae</taxon>
        <taxon>Dreissena</taxon>
    </lineage>
</organism>
<accession>A0A9D4K325</accession>
<evidence type="ECO:0000313" key="2">
    <source>
        <dbReference type="Proteomes" id="UP000828390"/>
    </source>
</evidence>
<gene>
    <name evidence="1" type="ORF">DPMN_104520</name>
</gene>
<evidence type="ECO:0000313" key="1">
    <source>
        <dbReference type="EMBL" id="KAH3831258.1"/>
    </source>
</evidence>
<dbReference type="EMBL" id="JAIWYP010000004">
    <property type="protein sequence ID" value="KAH3831258.1"/>
    <property type="molecule type" value="Genomic_DNA"/>
</dbReference>
<protein>
    <submittedName>
        <fullName evidence="1">Uncharacterized protein</fullName>
    </submittedName>
</protein>
<sequence length="99" mass="11126">MLEGYNQPNFFPNQARVQSQHTACCVREYNNCLRKMLKTSTGRYRLASQFIVNQVLRRKKLVVRLANVGGQAGGLSVGWFGGRAEQACPGHNFVVHCEI</sequence>